<organism evidence="2 3">
    <name type="scientific">Aspergillus aculeatus (strain ATCC 16872 / CBS 172.66 / WB 5094)</name>
    <dbReference type="NCBI Taxonomy" id="690307"/>
    <lineage>
        <taxon>Eukaryota</taxon>
        <taxon>Fungi</taxon>
        <taxon>Dikarya</taxon>
        <taxon>Ascomycota</taxon>
        <taxon>Pezizomycotina</taxon>
        <taxon>Eurotiomycetes</taxon>
        <taxon>Eurotiomycetidae</taxon>
        <taxon>Eurotiales</taxon>
        <taxon>Aspergillaceae</taxon>
        <taxon>Aspergillus</taxon>
        <taxon>Aspergillus subgen. Circumdati</taxon>
    </lineage>
</organism>
<dbReference type="InterPro" id="IPR056121">
    <property type="entry name" value="DUF7704"/>
</dbReference>
<accession>A0A1L9WYJ3</accession>
<dbReference type="RefSeq" id="XP_020057646.1">
    <property type="nucleotide sequence ID" value="XM_020200959.1"/>
</dbReference>
<dbReference type="AlphaFoldDB" id="A0A1L9WYJ3"/>
<dbReference type="Pfam" id="PF24803">
    <property type="entry name" value="DUF7704"/>
    <property type="match status" value="1"/>
</dbReference>
<protein>
    <recommendedName>
        <fullName evidence="1">DUF7704 domain-containing protein</fullName>
    </recommendedName>
</protein>
<proteinExistence type="predicted"/>
<reference evidence="3" key="1">
    <citation type="journal article" date="2017" name="Genome Biol.">
        <title>Comparative genomics reveals high biological diversity and specific adaptations in the industrially and medically important fungal genus Aspergillus.</title>
        <authorList>
            <person name="de Vries R.P."/>
            <person name="Riley R."/>
            <person name="Wiebenga A."/>
            <person name="Aguilar-Osorio G."/>
            <person name="Amillis S."/>
            <person name="Uchima C.A."/>
            <person name="Anderluh G."/>
            <person name="Asadollahi M."/>
            <person name="Askin M."/>
            <person name="Barry K."/>
            <person name="Battaglia E."/>
            <person name="Bayram O."/>
            <person name="Benocci T."/>
            <person name="Braus-Stromeyer S.A."/>
            <person name="Caldana C."/>
            <person name="Canovas D."/>
            <person name="Cerqueira G.C."/>
            <person name="Chen F."/>
            <person name="Chen W."/>
            <person name="Choi C."/>
            <person name="Clum A."/>
            <person name="Dos Santos R.A."/>
            <person name="Damasio A.R."/>
            <person name="Diallinas G."/>
            <person name="Emri T."/>
            <person name="Fekete E."/>
            <person name="Flipphi M."/>
            <person name="Freyberg S."/>
            <person name="Gallo A."/>
            <person name="Gournas C."/>
            <person name="Habgood R."/>
            <person name="Hainaut M."/>
            <person name="Harispe M.L."/>
            <person name="Henrissat B."/>
            <person name="Hilden K.S."/>
            <person name="Hope R."/>
            <person name="Hossain A."/>
            <person name="Karabika E."/>
            <person name="Karaffa L."/>
            <person name="Karanyi Z."/>
            <person name="Krasevec N."/>
            <person name="Kuo A."/>
            <person name="Kusch H."/>
            <person name="LaButti K."/>
            <person name="Lagendijk E.L."/>
            <person name="Lapidus A."/>
            <person name="Levasseur A."/>
            <person name="Lindquist E."/>
            <person name="Lipzen A."/>
            <person name="Logrieco A.F."/>
            <person name="MacCabe A."/>
            <person name="Maekelae M.R."/>
            <person name="Malavazi I."/>
            <person name="Melin P."/>
            <person name="Meyer V."/>
            <person name="Mielnichuk N."/>
            <person name="Miskei M."/>
            <person name="Molnar A.P."/>
            <person name="Mule G."/>
            <person name="Ngan C.Y."/>
            <person name="Orejas M."/>
            <person name="Orosz E."/>
            <person name="Ouedraogo J.P."/>
            <person name="Overkamp K.M."/>
            <person name="Park H.-S."/>
            <person name="Perrone G."/>
            <person name="Piumi F."/>
            <person name="Punt P.J."/>
            <person name="Ram A.F."/>
            <person name="Ramon A."/>
            <person name="Rauscher S."/>
            <person name="Record E."/>
            <person name="Riano-Pachon D.M."/>
            <person name="Robert V."/>
            <person name="Roehrig J."/>
            <person name="Ruller R."/>
            <person name="Salamov A."/>
            <person name="Salih N.S."/>
            <person name="Samson R.A."/>
            <person name="Sandor E."/>
            <person name="Sanguinetti M."/>
            <person name="Schuetze T."/>
            <person name="Sepcic K."/>
            <person name="Shelest E."/>
            <person name="Sherlock G."/>
            <person name="Sophianopoulou V."/>
            <person name="Squina F.M."/>
            <person name="Sun H."/>
            <person name="Susca A."/>
            <person name="Todd R.B."/>
            <person name="Tsang A."/>
            <person name="Unkles S.E."/>
            <person name="van de Wiele N."/>
            <person name="van Rossen-Uffink D."/>
            <person name="Oliveira J.V."/>
            <person name="Vesth T.C."/>
            <person name="Visser J."/>
            <person name="Yu J.-H."/>
            <person name="Zhou M."/>
            <person name="Andersen M.R."/>
            <person name="Archer D.B."/>
            <person name="Baker S.E."/>
            <person name="Benoit I."/>
            <person name="Brakhage A.A."/>
            <person name="Braus G.H."/>
            <person name="Fischer R."/>
            <person name="Frisvad J.C."/>
            <person name="Goldman G.H."/>
            <person name="Houbraken J."/>
            <person name="Oakley B."/>
            <person name="Pocsi I."/>
            <person name="Scazzocchio C."/>
            <person name="Seiboth B."/>
            <person name="vanKuyk P.A."/>
            <person name="Wortman J."/>
            <person name="Dyer P.S."/>
            <person name="Grigoriev I.V."/>
        </authorList>
    </citation>
    <scope>NUCLEOTIDE SEQUENCE [LARGE SCALE GENOMIC DNA]</scope>
    <source>
        <strain evidence="3">ATCC 16872 / CBS 172.66 / WB 5094</strain>
    </source>
</reference>
<evidence type="ECO:0000259" key="1">
    <source>
        <dbReference type="Pfam" id="PF24803"/>
    </source>
</evidence>
<dbReference type="Proteomes" id="UP000184546">
    <property type="component" value="Unassembled WGS sequence"/>
</dbReference>
<dbReference type="GeneID" id="30974773"/>
<dbReference type="PANTHER" id="PTHR37019">
    <property type="entry name" value="CHROMOSOME 1, WHOLE GENOME SHOTGUN SEQUENCE"/>
    <property type="match status" value="1"/>
</dbReference>
<dbReference type="OMA" id="GHCYAAW"/>
<evidence type="ECO:0000313" key="3">
    <source>
        <dbReference type="Proteomes" id="UP000184546"/>
    </source>
</evidence>
<name>A0A1L9WYJ3_ASPA1</name>
<dbReference type="STRING" id="690307.A0A1L9WYJ3"/>
<dbReference type="PANTHER" id="PTHR37019:SF1">
    <property type="entry name" value="EXPERA DOMAIN-CONTAINING PROTEIN"/>
    <property type="match status" value="1"/>
</dbReference>
<evidence type="ECO:0000313" key="2">
    <source>
        <dbReference type="EMBL" id="OJK01307.1"/>
    </source>
</evidence>
<gene>
    <name evidence="2" type="ORF">ASPACDRAFT_41569</name>
</gene>
<dbReference type="VEuPathDB" id="FungiDB:ASPACDRAFT_41569"/>
<feature type="domain" description="DUF7704" evidence="1">
    <location>
        <begin position="24"/>
        <end position="162"/>
    </location>
</feature>
<keyword evidence="3" id="KW-1185">Reference proteome</keyword>
<dbReference type="EMBL" id="KV878974">
    <property type="protein sequence ID" value="OJK01307.1"/>
    <property type="molecule type" value="Genomic_DNA"/>
</dbReference>
<sequence>MSLPWLSFTRKGPGARIVPDGPVTIPYIYRLVLTTIEPIIALSGALQSLVCPTVFMSSMTRGAVPFVPEVGFLHTELGGAWLYFAFVEAVVLRVFDRDERLWRFLCAAMLLSDLAWCHSVAQAVGGWHIWLNVRIWSAEDHLMFWTSAPITVMRILIVSGVGLQKADEGAPVQSEVGQTLKHGKKEIGDSRDGRHGGA</sequence>
<dbReference type="OrthoDB" id="2937326at2759"/>